<dbReference type="GO" id="GO:0016746">
    <property type="term" value="F:acyltransferase activity"/>
    <property type="evidence" value="ECO:0007669"/>
    <property type="project" value="UniProtKB-KW"/>
</dbReference>
<proteinExistence type="predicted"/>
<reference evidence="2" key="1">
    <citation type="journal article" date="2019" name="Int. J. Syst. Evol. Microbiol.">
        <title>The Global Catalogue of Microorganisms (GCM) 10K type strain sequencing project: providing services to taxonomists for standard genome sequencing and annotation.</title>
        <authorList>
            <consortium name="The Broad Institute Genomics Platform"/>
            <consortium name="The Broad Institute Genome Sequencing Center for Infectious Disease"/>
            <person name="Wu L."/>
            <person name="Ma J."/>
        </authorList>
    </citation>
    <scope>NUCLEOTIDE SEQUENCE [LARGE SCALE GENOMIC DNA]</scope>
    <source>
        <strain evidence="2">CCUG 60898</strain>
    </source>
</reference>
<keyword evidence="1" id="KW-0808">Transferase</keyword>
<accession>A0ABW3IE89</accession>
<dbReference type="Proteomes" id="UP001597100">
    <property type="component" value="Unassembled WGS sequence"/>
</dbReference>
<dbReference type="EMBL" id="JBHTJP010000032">
    <property type="protein sequence ID" value="MFD0976354.1"/>
    <property type="molecule type" value="Genomic_DNA"/>
</dbReference>
<protein>
    <submittedName>
        <fullName evidence="1">Acyltransferase</fullName>
    </submittedName>
</protein>
<dbReference type="PANTHER" id="PTHR23416">
    <property type="entry name" value="SIALIC ACID SYNTHASE-RELATED"/>
    <property type="match status" value="1"/>
</dbReference>
<sequence>MSQIKSTGENFICDSGVSVYGGENINIGKGVVINKGVILQSCEGAKICIKDNVTISYNAMIITGNLNFRKNEKERHFTENIEIGNQVWIGANVIVLPGVKVPDNVVLAAGSIVANSLPESNCIYGGVPAKKLKKI</sequence>
<dbReference type="InterPro" id="IPR051159">
    <property type="entry name" value="Hexapeptide_acetyltransf"/>
</dbReference>
<dbReference type="Pfam" id="PF00132">
    <property type="entry name" value="Hexapep"/>
    <property type="match status" value="1"/>
</dbReference>
<organism evidence="1 2">
    <name type="scientific">Salinimicrobium gaetbulicola</name>
    <dbReference type="NCBI Taxonomy" id="999702"/>
    <lineage>
        <taxon>Bacteria</taxon>
        <taxon>Pseudomonadati</taxon>
        <taxon>Bacteroidota</taxon>
        <taxon>Flavobacteriia</taxon>
        <taxon>Flavobacteriales</taxon>
        <taxon>Flavobacteriaceae</taxon>
        <taxon>Salinimicrobium</taxon>
    </lineage>
</organism>
<gene>
    <name evidence="1" type="ORF">ACFQ1G_06085</name>
</gene>
<dbReference type="SUPFAM" id="SSF51161">
    <property type="entry name" value="Trimeric LpxA-like enzymes"/>
    <property type="match status" value="1"/>
</dbReference>
<dbReference type="RefSeq" id="WP_380737606.1">
    <property type="nucleotide sequence ID" value="NZ_JBHTJP010000032.1"/>
</dbReference>
<dbReference type="Gene3D" id="2.160.10.10">
    <property type="entry name" value="Hexapeptide repeat proteins"/>
    <property type="match status" value="1"/>
</dbReference>
<dbReference type="InterPro" id="IPR011004">
    <property type="entry name" value="Trimer_LpxA-like_sf"/>
</dbReference>
<dbReference type="InterPro" id="IPR001451">
    <property type="entry name" value="Hexapep"/>
</dbReference>
<dbReference type="CDD" id="cd04647">
    <property type="entry name" value="LbH_MAT_like"/>
    <property type="match status" value="1"/>
</dbReference>
<name>A0ABW3IE89_9FLAO</name>
<keyword evidence="1" id="KW-0012">Acyltransferase</keyword>
<evidence type="ECO:0000313" key="1">
    <source>
        <dbReference type="EMBL" id="MFD0976354.1"/>
    </source>
</evidence>
<comment type="caution">
    <text evidence="1">The sequence shown here is derived from an EMBL/GenBank/DDBJ whole genome shotgun (WGS) entry which is preliminary data.</text>
</comment>
<evidence type="ECO:0000313" key="2">
    <source>
        <dbReference type="Proteomes" id="UP001597100"/>
    </source>
</evidence>
<keyword evidence="2" id="KW-1185">Reference proteome</keyword>